<proteinExistence type="predicted"/>
<dbReference type="GO" id="GO:0009654">
    <property type="term" value="C:photosystem II oxygen evolving complex"/>
    <property type="evidence" value="ECO:0007669"/>
    <property type="project" value="InterPro"/>
</dbReference>
<accession>A0AAE3M4Q7</accession>
<gene>
    <name evidence="2" type="ORF">OM075_11430</name>
</gene>
<name>A0AAE3M4Q7_9BACT</name>
<dbReference type="GO" id="GO:0019898">
    <property type="term" value="C:extrinsic component of membrane"/>
    <property type="evidence" value="ECO:0007669"/>
    <property type="project" value="InterPro"/>
</dbReference>
<organism evidence="2 3">
    <name type="scientific">Plebeiibacterium sediminum</name>
    <dbReference type="NCBI Taxonomy" id="2992112"/>
    <lineage>
        <taxon>Bacteria</taxon>
        <taxon>Pseudomonadati</taxon>
        <taxon>Bacteroidota</taxon>
        <taxon>Bacteroidia</taxon>
        <taxon>Marinilabiliales</taxon>
        <taxon>Marinilabiliaceae</taxon>
        <taxon>Plebeiibacterium</taxon>
    </lineage>
</organism>
<protein>
    <submittedName>
        <fullName evidence="2">Photosystem II reaction center PsbP family protein</fullName>
    </submittedName>
</protein>
<dbReference type="EMBL" id="JAPDPJ010000024">
    <property type="protein sequence ID" value="MCW3787084.1"/>
    <property type="molecule type" value="Genomic_DNA"/>
</dbReference>
<evidence type="ECO:0000313" key="3">
    <source>
        <dbReference type="Proteomes" id="UP001209229"/>
    </source>
</evidence>
<dbReference type="Gene3D" id="3.40.1000.10">
    <property type="entry name" value="Mog1/PsbP, alpha/beta/alpha sandwich"/>
    <property type="match status" value="1"/>
</dbReference>
<dbReference type="Proteomes" id="UP001209229">
    <property type="component" value="Unassembled WGS sequence"/>
</dbReference>
<sequence>MKPIFIILCIAFILCIDSMGQTGSDYKSFAKDNYSISYPGNWEVSSNGQMGTSFIILSPLESDHDKFRENVNLMIQDLSRYNIDLNEFVSISEGQLKTMITNGNLISSERVKAGKSEYHKVIYTGDQDIYKLKFEQYYWVDNKKAYILTLSCETNQFDTYQSVGENILNSFKFN</sequence>
<keyword evidence="3" id="KW-1185">Reference proteome</keyword>
<evidence type="ECO:0000259" key="1">
    <source>
        <dbReference type="Pfam" id="PF01789"/>
    </source>
</evidence>
<evidence type="ECO:0000313" key="2">
    <source>
        <dbReference type="EMBL" id="MCW3787084.1"/>
    </source>
</evidence>
<reference evidence="2" key="1">
    <citation type="submission" date="2022-10" db="EMBL/GenBank/DDBJ databases">
        <authorList>
            <person name="Yu W.X."/>
        </authorList>
    </citation>
    <scope>NUCLEOTIDE SEQUENCE</scope>
    <source>
        <strain evidence="2">AAT</strain>
    </source>
</reference>
<dbReference type="Pfam" id="PF01789">
    <property type="entry name" value="PsbP"/>
    <property type="match status" value="1"/>
</dbReference>
<dbReference type="AlphaFoldDB" id="A0AAE3M4Q7"/>
<dbReference type="GO" id="GO:0005509">
    <property type="term" value="F:calcium ion binding"/>
    <property type="evidence" value="ECO:0007669"/>
    <property type="project" value="InterPro"/>
</dbReference>
<dbReference type="GO" id="GO:0015979">
    <property type="term" value="P:photosynthesis"/>
    <property type="evidence" value="ECO:0007669"/>
    <property type="project" value="InterPro"/>
</dbReference>
<dbReference type="RefSeq" id="WP_301190649.1">
    <property type="nucleotide sequence ID" value="NZ_JAPDPJ010000024.1"/>
</dbReference>
<comment type="caution">
    <text evidence="2">The sequence shown here is derived from an EMBL/GenBank/DDBJ whole genome shotgun (WGS) entry which is preliminary data.</text>
</comment>
<dbReference type="InterPro" id="IPR002683">
    <property type="entry name" value="PsbP_C"/>
</dbReference>
<feature type="domain" description="PsbP C-terminal" evidence="1">
    <location>
        <begin position="25"/>
        <end position="173"/>
    </location>
</feature>